<dbReference type="Pfam" id="PF14016">
    <property type="entry name" value="DUF4232"/>
    <property type="match status" value="1"/>
</dbReference>
<dbReference type="Proteomes" id="UP000538196">
    <property type="component" value="Unassembled WGS sequence"/>
</dbReference>
<gene>
    <name evidence="4" type="ORF">FHX33_003972</name>
</gene>
<reference evidence="4 5" key="1">
    <citation type="submission" date="2020-08" db="EMBL/GenBank/DDBJ databases">
        <title>Sequencing the genomes of 1000 actinobacteria strains.</title>
        <authorList>
            <person name="Klenk H.-P."/>
        </authorList>
    </citation>
    <scope>NUCLEOTIDE SEQUENCE [LARGE SCALE GENOMIC DNA]</scope>
    <source>
        <strain evidence="4 5">DSM 20146</strain>
    </source>
</reference>
<proteinExistence type="predicted"/>
<name>A0A7W4UZP1_LEIAQ</name>
<evidence type="ECO:0000256" key="2">
    <source>
        <dbReference type="SAM" id="SignalP"/>
    </source>
</evidence>
<evidence type="ECO:0000313" key="5">
    <source>
        <dbReference type="Proteomes" id="UP000538196"/>
    </source>
</evidence>
<accession>A0A7W4UZP1</accession>
<organism evidence="4 5">
    <name type="scientific">Leifsonia aquatica</name>
    <name type="common">Corynebacterium aquaticum</name>
    <dbReference type="NCBI Taxonomy" id="144185"/>
    <lineage>
        <taxon>Bacteria</taxon>
        <taxon>Bacillati</taxon>
        <taxon>Actinomycetota</taxon>
        <taxon>Actinomycetes</taxon>
        <taxon>Micrococcales</taxon>
        <taxon>Microbacteriaceae</taxon>
        <taxon>Leifsonia</taxon>
    </lineage>
</organism>
<evidence type="ECO:0000259" key="3">
    <source>
        <dbReference type="Pfam" id="PF14016"/>
    </source>
</evidence>
<feature type="domain" description="DUF4232" evidence="3">
    <location>
        <begin position="73"/>
        <end position="205"/>
    </location>
</feature>
<evidence type="ECO:0000313" key="4">
    <source>
        <dbReference type="EMBL" id="MBB2969190.1"/>
    </source>
</evidence>
<evidence type="ECO:0000256" key="1">
    <source>
        <dbReference type="SAM" id="MobiDB-lite"/>
    </source>
</evidence>
<dbReference type="RefSeq" id="WP_183428881.1">
    <property type="nucleotide sequence ID" value="NZ_JACHVP010000005.1"/>
</dbReference>
<comment type="caution">
    <text evidence="4">The sequence shown here is derived from an EMBL/GenBank/DDBJ whole genome shotgun (WGS) entry which is preliminary data.</text>
</comment>
<dbReference type="EMBL" id="JACHVP010000005">
    <property type="protein sequence ID" value="MBB2969190.1"/>
    <property type="molecule type" value="Genomic_DNA"/>
</dbReference>
<feature type="region of interest" description="Disordered" evidence="1">
    <location>
        <begin position="36"/>
        <end position="86"/>
    </location>
</feature>
<keyword evidence="2" id="KW-0732">Signal</keyword>
<dbReference type="AlphaFoldDB" id="A0A7W4UZP1"/>
<dbReference type="PROSITE" id="PS51257">
    <property type="entry name" value="PROKAR_LIPOPROTEIN"/>
    <property type="match status" value="1"/>
</dbReference>
<feature type="compositionally biased region" description="Low complexity" evidence="1">
    <location>
        <begin position="36"/>
        <end position="68"/>
    </location>
</feature>
<feature type="chain" id="PRO_5038744012" description="DUF4232 domain-containing protein" evidence="2">
    <location>
        <begin position="36"/>
        <end position="212"/>
    </location>
</feature>
<protein>
    <recommendedName>
        <fullName evidence="3">DUF4232 domain-containing protein</fullName>
    </recommendedName>
</protein>
<feature type="signal peptide" evidence="2">
    <location>
        <begin position="1"/>
        <end position="35"/>
    </location>
</feature>
<keyword evidence="5" id="KW-1185">Reference proteome</keyword>
<sequence>MARSRILSSRPAAPRLVAAALAAGALVLAVAGCSASGSPTSTPTASTSTSTSTATSTPRPTGTSSSAPVDGQCDTGSLSGSIQPGGGGAAGSVEVTLVLTNNGSAQCALQGWPGVSFVGDGNGTQLGAPADFDRSAPHPTVTLQPGGTAQAALKIVQAGNYSESECDPKQADGFRVYPPGSTESLFVKDADVTACQSDSISLLTVKALVPGA</sequence>
<dbReference type="InterPro" id="IPR025326">
    <property type="entry name" value="DUF4232"/>
</dbReference>